<keyword evidence="2" id="KW-0812">Transmembrane</keyword>
<sequence>MDTVTAIATIALVATAALWDFRENRIPNWLTLSAIPVGIVWNTWMGGFAGFQMSLAGFAVGFGILFILFAIGGGGGGDVKLMGALGAWVGVQTIITVFLLATAMIFLLLVFSAMMKTISQNAKTGKHTVAFALPVFVATTVLVLAKVCVAAG</sequence>
<evidence type="ECO:0000256" key="2">
    <source>
        <dbReference type="SAM" id="Phobius"/>
    </source>
</evidence>
<feature type="domain" description="Prepilin type IV endopeptidase peptidase" evidence="3">
    <location>
        <begin position="8"/>
        <end position="108"/>
    </location>
</feature>
<dbReference type="Gene3D" id="1.20.120.1220">
    <property type="match status" value="1"/>
</dbReference>
<feature type="transmembrane region" description="Helical" evidence="2">
    <location>
        <begin position="26"/>
        <end position="44"/>
    </location>
</feature>
<dbReference type="PANTHER" id="PTHR30487:SF0">
    <property type="entry name" value="PREPILIN LEADER PEPTIDASE_N-METHYLTRANSFERASE-RELATED"/>
    <property type="match status" value="1"/>
</dbReference>
<keyword evidence="5" id="KW-1185">Reference proteome</keyword>
<dbReference type="AlphaFoldDB" id="A0A517QM92"/>
<dbReference type="GO" id="GO:0005886">
    <property type="term" value="C:plasma membrane"/>
    <property type="evidence" value="ECO:0007669"/>
    <property type="project" value="TreeGrafter"/>
</dbReference>
<dbReference type="Proteomes" id="UP000315724">
    <property type="component" value="Chromosome"/>
</dbReference>
<dbReference type="GO" id="GO:0004190">
    <property type="term" value="F:aspartic-type endopeptidase activity"/>
    <property type="evidence" value="ECO:0007669"/>
    <property type="project" value="InterPro"/>
</dbReference>
<keyword evidence="2" id="KW-1133">Transmembrane helix</keyword>
<evidence type="ECO:0000259" key="3">
    <source>
        <dbReference type="Pfam" id="PF01478"/>
    </source>
</evidence>
<dbReference type="EMBL" id="CP036267">
    <property type="protein sequence ID" value="QDT32754.1"/>
    <property type="molecule type" value="Genomic_DNA"/>
</dbReference>
<name>A0A517QM92_9PLAN</name>
<dbReference type="OrthoDB" id="5508079at2"/>
<dbReference type="Pfam" id="PF01478">
    <property type="entry name" value="Peptidase_A24"/>
    <property type="match status" value="1"/>
</dbReference>
<evidence type="ECO:0000256" key="1">
    <source>
        <dbReference type="ARBA" id="ARBA00005801"/>
    </source>
</evidence>
<dbReference type="GO" id="GO:0006465">
    <property type="term" value="P:signal peptide processing"/>
    <property type="evidence" value="ECO:0007669"/>
    <property type="project" value="TreeGrafter"/>
</dbReference>
<dbReference type="InterPro" id="IPR050882">
    <property type="entry name" value="Prepilin_peptidase/N-MTase"/>
</dbReference>
<comment type="similarity">
    <text evidence="1">Belongs to the peptidase A24 family.</text>
</comment>
<dbReference type="InterPro" id="IPR000045">
    <property type="entry name" value="Prepilin_IV_endopep_pep"/>
</dbReference>
<evidence type="ECO:0000313" key="5">
    <source>
        <dbReference type="Proteomes" id="UP000315724"/>
    </source>
</evidence>
<feature type="transmembrane region" description="Helical" evidence="2">
    <location>
        <begin position="56"/>
        <end position="74"/>
    </location>
</feature>
<accession>A0A517QM92</accession>
<keyword evidence="2" id="KW-0472">Membrane</keyword>
<feature type="transmembrane region" description="Helical" evidence="2">
    <location>
        <begin position="94"/>
        <end position="115"/>
    </location>
</feature>
<dbReference type="RefSeq" id="WP_145198254.1">
    <property type="nucleotide sequence ID" value="NZ_CP036267.1"/>
</dbReference>
<proteinExistence type="inferred from homology"/>
<feature type="transmembrane region" description="Helical" evidence="2">
    <location>
        <begin position="127"/>
        <end position="145"/>
    </location>
</feature>
<evidence type="ECO:0000313" key="4">
    <source>
        <dbReference type="EMBL" id="QDT32754.1"/>
    </source>
</evidence>
<protein>
    <submittedName>
        <fullName evidence="4">Type IV leader peptidase family protein</fullName>
    </submittedName>
</protein>
<reference evidence="4 5" key="1">
    <citation type="submission" date="2019-02" db="EMBL/GenBank/DDBJ databases">
        <title>Deep-cultivation of Planctomycetes and their phenomic and genomic characterization uncovers novel biology.</title>
        <authorList>
            <person name="Wiegand S."/>
            <person name="Jogler M."/>
            <person name="Boedeker C."/>
            <person name="Pinto D."/>
            <person name="Vollmers J."/>
            <person name="Rivas-Marin E."/>
            <person name="Kohn T."/>
            <person name="Peeters S.H."/>
            <person name="Heuer A."/>
            <person name="Rast P."/>
            <person name="Oberbeckmann S."/>
            <person name="Bunk B."/>
            <person name="Jeske O."/>
            <person name="Meyerdierks A."/>
            <person name="Storesund J.E."/>
            <person name="Kallscheuer N."/>
            <person name="Luecker S."/>
            <person name="Lage O.M."/>
            <person name="Pohl T."/>
            <person name="Merkel B.J."/>
            <person name="Hornburger P."/>
            <person name="Mueller R.-W."/>
            <person name="Bruemmer F."/>
            <person name="Labrenz M."/>
            <person name="Spormann A.M."/>
            <person name="Op den Camp H."/>
            <person name="Overmann J."/>
            <person name="Amann R."/>
            <person name="Jetten M.S.M."/>
            <person name="Mascher T."/>
            <person name="Medema M.H."/>
            <person name="Devos D.P."/>
            <person name="Kaster A.-K."/>
            <person name="Ovreas L."/>
            <person name="Rohde M."/>
            <person name="Galperin M.Y."/>
            <person name="Jogler C."/>
        </authorList>
    </citation>
    <scope>NUCLEOTIDE SEQUENCE [LARGE SCALE GENOMIC DNA]</scope>
    <source>
        <strain evidence="4 5">Mal48</strain>
    </source>
</reference>
<dbReference type="KEGG" id="tpol:Mal48_20010"/>
<organism evidence="4 5">
    <name type="scientific">Thalassoglobus polymorphus</name>
    <dbReference type="NCBI Taxonomy" id="2527994"/>
    <lineage>
        <taxon>Bacteria</taxon>
        <taxon>Pseudomonadati</taxon>
        <taxon>Planctomycetota</taxon>
        <taxon>Planctomycetia</taxon>
        <taxon>Planctomycetales</taxon>
        <taxon>Planctomycetaceae</taxon>
        <taxon>Thalassoglobus</taxon>
    </lineage>
</organism>
<gene>
    <name evidence="4" type="ORF">Mal48_20010</name>
</gene>
<dbReference type="PANTHER" id="PTHR30487">
    <property type="entry name" value="TYPE 4 PREPILIN-LIKE PROTEINS LEADER PEPTIDE-PROCESSING ENZYME"/>
    <property type="match status" value="1"/>
</dbReference>